<name>A0AAV7P6J8_PLEWA</name>
<feature type="region of interest" description="Disordered" evidence="1">
    <location>
        <begin position="29"/>
        <end position="64"/>
    </location>
</feature>
<gene>
    <name evidence="2" type="ORF">NDU88_000965</name>
</gene>
<dbReference type="EMBL" id="JANPWB010000011">
    <property type="protein sequence ID" value="KAJ1122479.1"/>
    <property type="molecule type" value="Genomic_DNA"/>
</dbReference>
<reference evidence="2" key="1">
    <citation type="journal article" date="2022" name="bioRxiv">
        <title>Sequencing and chromosome-scale assembly of the giantPleurodeles waltlgenome.</title>
        <authorList>
            <person name="Brown T."/>
            <person name="Elewa A."/>
            <person name="Iarovenko S."/>
            <person name="Subramanian E."/>
            <person name="Araus A.J."/>
            <person name="Petzold A."/>
            <person name="Susuki M."/>
            <person name="Suzuki K.-i.T."/>
            <person name="Hayashi T."/>
            <person name="Toyoda A."/>
            <person name="Oliveira C."/>
            <person name="Osipova E."/>
            <person name="Leigh N.D."/>
            <person name="Simon A."/>
            <person name="Yun M.H."/>
        </authorList>
    </citation>
    <scope>NUCLEOTIDE SEQUENCE</scope>
    <source>
        <strain evidence="2">20211129_DDA</strain>
        <tissue evidence="2">Liver</tissue>
    </source>
</reference>
<organism evidence="2 3">
    <name type="scientific">Pleurodeles waltl</name>
    <name type="common">Iberian ribbed newt</name>
    <dbReference type="NCBI Taxonomy" id="8319"/>
    <lineage>
        <taxon>Eukaryota</taxon>
        <taxon>Metazoa</taxon>
        <taxon>Chordata</taxon>
        <taxon>Craniata</taxon>
        <taxon>Vertebrata</taxon>
        <taxon>Euteleostomi</taxon>
        <taxon>Amphibia</taxon>
        <taxon>Batrachia</taxon>
        <taxon>Caudata</taxon>
        <taxon>Salamandroidea</taxon>
        <taxon>Salamandridae</taxon>
        <taxon>Pleurodelinae</taxon>
        <taxon>Pleurodeles</taxon>
    </lineage>
</organism>
<accession>A0AAV7P6J8</accession>
<dbReference type="Proteomes" id="UP001066276">
    <property type="component" value="Chromosome 7"/>
</dbReference>
<protein>
    <submittedName>
        <fullName evidence="2">Uncharacterized protein</fullName>
    </submittedName>
</protein>
<sequence length="202" mass="21897">MAESRWISPSSIHTSLCLVASWLLPRPTKGPRVLQRGTGGPRSARTSRPLSPRSVLRPQSRWGGVPEAKRLRGQAATYRLWGAPSLLTIVALAAPIFWNERRSGASQRDRAAGVGAPSVPRIGRKLSAPGSSFDAPLATASVPLVPRQGGMVLDPAAVHFSAIQIYRNNYKKETYPSQKVTVKQSSWNHVVVTYSKVLAALQ</sequence>
<dbReference type="AlphaFoldDB" id="A0AAV7P6J8"/>
<evidence type="ECO:0000256" key="1">
    <source>
        <dbReference type="SAM" id="MobiDB-lite"/>
    </source>
</evidence>
<evidence type="ECO:0000313" key="3">
    <source>
        <dbReference type="Proteomes" id="UP001066276"/>
    </source>
</evidence>
<comment type="caution">
    <text evidence="2">The sequence shown here is derived from an EMBL/GenBank/DDBJ whole genome shotgun (WGS) entry which is preliminary data.</text>
</comment>
<proteinExistence type="predicted"/>
<keyword evidence="3" id="KW-1185">Reference proteome</keyword>
<evidence type="ECO:0000313" key="2">
    <source>
        <dbReference type="EMBL" id="KAJ1122479.1"/>
    </source>
</evidence>